<evidence type="ECO:0000313" key="3">
    <source>
        <dbReference type="Proteomes" id="UP000054771"/>
    </source>
</evidence>
<name>A0A0U5GBN5_ASPCI</name>
<evidence type="ECO:0000313" key="2">
    <source>
        <dbReference type="EMBL" id="CEL09083.1"/>
    </source>
</evidence>
<accession>A0A0U5GBN5</accession>
<proteinExistence type="predicted"/>
<organism evidence="2 3">
    <name type="scientific">Aspergillus calidoustus</name>
    <dbReference type="NCBI Taxonomy" id="454130"/>
    <lineage>
        <taxon>Eukaryota</taxon>
        <taxon>Fungi</taxon>
        <taxon>Dikarya</taxon>
        <taxon>Ascomycota</taxon>
        <taxon>Pezizomycotina</taxon>
        <taxon>Eurotiomycetes</taxon>
        <taxon>Eurotiomycetidae</taxon>
        <taxon>Eurotiales</taxon>
        <taxon>Aspergillaceae</taxon>
        <taxon>Aspergillus</taxon>
        <taxon>Aspergillus subgen. Nidulantes</taxon>
    </lineage>
</organism>
<sequence>MTWTAAAGAIQPDGNNEPTGSSPTSINSYEVSPKIDLYDASFLSPSHSVGFGCTIERWQAAQSNPDPGPHKVSTNATFCGVSGFLHGDHFSQASRLDRDSY</sequence>
<dbReference type="EMBL" id="CDMC01000013">
    <property type="protein sequence ID" value="CEL09083.1"/>
    <property type="molecule type" value="Genomic_DNA"/>
</dbReference>
<feature type="compositionally biased region" description="Polar residues" evidence="1">
    <location>
        <begin position="13"/>
        <end position="28"/>
    </location>
</feature>
<dbReference type="Proteomes" id="UP000054771">
    <property type="component" value="Unassembled WGS sequence"/>
</dbReference>
<reference evidence="3" key="1">
    <citation type="journal article" date="2016" name="Genome Announc.">
        <title>Draft genome sequences of fungus Aspergillus calidoustus.</title>
        <authorList>
            <person name="Horn F."/>
            <person name="Linde J."/>
            <person name="Mattern D.J."/>
            <person name="Walther G."/>
            <person name="Guthke R."/>
            <person name="Scherlach K."/>
            <person name="Martin K."/>
            <person name="Brakhage A.A."/>
            <person name="Petzke L."/>
            <person name="Valiante V."/>
        </authorList>
    </citation>
    <scope>NUCLEOTIDE SEQUENCE [LARGE SCALE GENOMIC DNA]</scope>
    <source>
        <strain evidence="3">SF006504</strain>
    </source>
</reference>
<protein>
    <submittedName>
        <fullName evidence="2">Uncharacterized protein</fullName>
    </submittedName>
</protein>
<gene>
    <name evidence="2" type="ORF">ASPCAL12225</name>
</gene>
<feature type="region of interest" description="Disordered" evidence="1">
    <location>
        <begin position="1"/>
        <end position="28"/>
    </location>
</feature>
<dbReference type="AlphaFoldDB" id="A0A0U5GBN5"/>
<evidence type="ECO:0000256" key="1">
    <source>
        <dbReference type="SAM" id="MobiDB-lite"/>
    </source>
</evidence>
<keyword evidence="3" id="KW-1185">Reference proteome</keyword>